<evidence type="ECO:0000259" key="1">
    <source>
        <dbReference type="Pfam" id="PF09850"/>
    </source>
</evidence>
<dbReference type="Proteomes" id="UP001528411">
    <property type="component" value="Unassembled WGS sequence"/>
</dbReference>
<dbReference type="PANTHER" id="PTHR38033">
    <property type="entry name" value="MEMBRANE PROTEIN-RELATED"/>
    <property type="match status" value="1"/>
</dbReference>
<evidence type="ECO:0000313" key="2">
    <source>
        <dbReference type="EMBL" id="MDC2890169.1"/>
    </source>
</evidence>
<dbReference type="PANTHER" id="PTHR38033:SF1">
    <property type="entry name" value="DOTU FAMILY TYPE IV_VI SECRETION SYSTEM PROTEIN"/>
    <property type="match status" value="1"/>
</dbReference>
<reference evidence="2 3" key="1">
    <citation type="submission" date="2023-01" db="EMBL/GenBank/DDBJ databases">
        <title>Psychrosphaera sp. nov., isolated from marine algae.</title>
        <authorList>
            <person name="Bayburt H."/>
            <person name="Choi B.J."/>
            <person name="Kim J.M."/>
            <person name="Choi D.G."/>
            <person name="Jeon C.O."/>
        </authorList>
    </citation>
    <scope>NUCLEOTIDE SEQUENCE [LARGE SCALE GENOMIC DNA]</scope>
    <source>
        <strain evidence="2 3">G1-22</strain>
    </source>
</reference>
<protein>
    <submittedName>
        <fullName evidence="2">DotU family type IV/VI secretion system protein</fullName>
    </submittedName>
</protein>
<comment type="caution">
    <text evidence="2">The sequence shown here is derived from an EMBL/GenBank/DDBJ whole genome shotgun (WGS) entry which is preliminary data.</text>
</comment>
<proteinExistence type="predicted"/>
<dbReference type="InterPro" id="IPR038522">
    <property type="entry name" value="T4/T6SS_DotU_sf"/>
</dbReference>
<name>A0ABT5FGA8_9GAMM</name>
<organism evidence="2 3">
    <name type="scientific">Psychrosphaera algicola</name>
    <dbReference type="NCBI Taxonomy" id="3023714"/>
    <lineage>
        <taxon>Bacteria</taxon>
        <taxon>Pseudomonadati</taxon>
        <taxon>Pseudomonadota</taxon>
        <taxon>Gammaproteobacteria</taxon>
        <taxon>Alteromonadales</taxon>
        <taxon>Pseudoalteromonadaceae</taxon>
        <taxon>Psychrosphaera</taxon>
    </lineage>
</organism>
<gene>
    <name evidence="2" type="ORF">PN838_17160</name>
</gene>
<accession>A0ABT5FGA8</accession>
<sequence>MRLVDCFIGSLSYTMQVVEHAEIDKENSYDSVRSHITSQLDSLLGFALDGGYTKSQYQSALFAVVTFIDEKLIASKWEHRKVWGRNLLQRFYFDTTQGGVEFLQS</sequence>
<feature type="domain" description="Type IV / VI secretion system DotU" evidence="1">
    <location>
        <begin position="3"/>
        <end position="104"/>
    </location>
</feature>
<keyword evidence="3" id="KW-1185">Reference proteome</keyword>
<dbReference type="Gene3D" id="1.25.40.590">
    <property type="entry name" value="Type IV / VI secretion system, DotU"/>
    <property type="match status" value="1"/>
</dbReference>
<dbReference type="Pfam" id="PF09850">
    <property type="entry name" value="DotU"/>
    <property type="match status" value="1"/>
</dbReference>
<dbReference type="EMBL" id="JAQOMS010000002">
    <property type="protein sequence ID" value="MDC2890169.1"/>
    <property type="molecule type" value="Genomic_DNA"/>
</dbReference>
<evidence type="ECO:0000313" key="3">
    <source>
        <dbReference type="Proteomes" id="UP001528411"/>
    </source>
</evidence>
<dbReference type="InterPro" id="IPR017732">
    <property type="entry name" value="T4/T6SS_DotU"/>
</dbReference>